<gene>
    <name evidence="7" type="ORF">METZ01_LOCUS201678</name>
</gene>
<evidence type="ECO:0000313" key="7">
    <source>
        <dbReference type="EMBL" id="SVB48824.1"/>
    </source>
</evidence>
<proteinExistence type="predicted"/>
<keyword evidence="4 6" id="KW-1133">Transmembrane helix</keyword>
<comment type="subcellular location">
    <subcellularLocation>
        <location evidence="1">Cell membrane</location>
        <topology evidence="1">Multi-pass membrane protein</topology>
    </subcellularLocation>
</comment>
<evidence type="ECO:0000256" key="1">
    <source>
        <dbReference type="ARBA" id="ARBA00004651"/>
    </source>
</evidence>
<keyword evidence="3 6" id="KW-0812">Transmembrane</keyword>
<dbReference type="Pfam" id="PF02653">
    <property type="entry name" value="BPD_transp_2"/>
    <property type="match status" value="1"/>
</dbReference>
<dbReference type="GO" id="GO:0005886">
    <property type="term" value="C:plasma membrane"/>
    <property type="evidence" value="ECO:0007669"/>
    <property type="project" value="UniProtKB-SubCell"/>
</dbReference>
<dbReference type="InterPro" id="IPR001851">
    <property type="entry name" value="ABC_transp_permease"/>
</dbReference>
<feature type="transmembrane region" description="Helical" evidence="6">
    <location>
        <begin position="6"/>
        <end position="28"/>
    </location>
</feature>
<organism evidence="7">
    <name type="scientific">marine metagenome</name>
    <dbReference type="NCBI Taxonomy" id="408172"/>
    <lineage>
        <taxon>unclassified sequences</taxon>
        <taxon>metagenomes</taxon>
        <taxon>ecological metagenomes</taxon>
    </lineage>
</organism>
<dbReference type="CDD" id="cd06581">
    <property type="entry name" value="TM_PBP1_LivM_like"/>
    <property type="match status" value="1"/>
</dbReference>
<reference evidence="7" key="1">
    <citation type="submission" date="2018-05" db="EMBL/GenBank/DDBJ databases">
        <authorList>
            <person name="Lanie J.A."/>
            <person name="Ng W.-L."/>
            <person name="Kazmierczak K.M."/>
            <person name="Andrzejewski T.M."/>
            <person name="Davidsen T.M."/>
            <person name="Wayne K.J."/>
            <person name="Tettelin H."/>
            <person name="Glass J.I."/>
            <person name="Rusch D."/>
            <person name="Podicherti R."/>
            <person name="Tsui H.-C.T."/>
            <person name="Winkler M.E."/>
        </authorList>
    </citation>
    <scope>NUCLEOTIDE SEQUENCE</scope>
</reference>
<name>A0A382EFH3_9ZZZZ</name>
<feature type="transmembrane region" description="Helical" evidence="6">
    <location>
        <begin position="60"/>
        <end position="79"/>
    </location>
</feature>
<dbReference type="GO" id="GO:0015658">
    <property type="term" value="F:branched-chain amino acid transmembrane transporter activity"/>
    <property type="evidence" value="ECO:0007669"/>
    <property type="project" value="InterPro"/>
</dbReference>
<evidence type="ECO:0000256" key="4">
    <source>
        <dbReference type="ARBA" id="ARBA00022989"/>
    </source>
</evidence>
<feature type="transmembrane region" description="Helical" evidence="6">
    <location>
        <begin position="84"/>
        <end position="104"/>
    </location>
</feature>
<dbReference type="InterPro" id="IPR043428">
    <property type="entry name" value="LivM-like"/>
</dbReference>
<dbReference type="PANTHER" id="PTHR30482">
    <property type="entry name" value="HIGH-AFFINITY BRANCHED-CHAIN AMINO ACID TRANSPORT SYSTEM PERMEASE"/>
    <property type="match status" value="1"/>
</dbReference>
<keyword evidence="5 6" id="KW-0472">Membrane</keyword>
<evidence type="ECO:0000256" key="3">
    <source>
        <dbReference type="ARBA" id="ARBA00022692"/>
    </source>
</evidence>
<dbReference type="PANTHER" id="PTHR30482:SF20">
    <property type="entry name" value="HIGH-AFFINITY BRANCHED-CHAIN AMINO ACID TRANSPORT SYSTEM PERMEASE PROTEIN LIVM"/>
    <property type="match status" value="1"/>
</dbReference>
<dbReference type="AlphaFoldDB" id="A0A382EFH3"/>
<keyword evidence="2" id="KW-1003">Cell membrane</keyword>
<dbReference type="EMBL" id="UINC01043997">
    <property type="protein sequence ID" value="SVB48824.1"/>
    <property type="molecule type" value="Genomic_DNA"/>
</dbReference>
<evidence type="ECO:0000256" key="6">
    <source>
        <dbReference type="SAM" id="Phobius"/>
    </source>
</evidence>
<feature type="transmembrane region" description="Helical" evidence="6">
    <location>
        <begin position="134"/>
        <end position="157"/>
    </location>
</feature>
<sequence>MEFYLGLIQIFGVHTIIGLSAYVILLTGQVTMAQAGLVSVGAYASAMLTTMYGWHIVPSLLVGGVAAMVMAIVVGFPALRVKGLIFVIATLAFGEFIRLFWFNFTFQIEKGGELIGPIGAEGFRMIRYFPENGWSTGGLAAFIWFWAIIIMAAVWWMDRSRAGSVLRAVGEDEVAAQSVGVNLTVVKVSAFAASGLIAGVAGALYAHYTTHIEQENFTVLLATFAIAYPLLGGLRNIWGTLIAVIFIQGVLTEVLRFMGDWRNLLYGLLIVLAMNFRPHGLIDANVTARLKRLFGAQRSANDA</sequence>
<accession>A0A382EFH3</accession>
<protein>
    <recommendedName>
        <fullName evidence="8">Branched-chain amino acid ABC transporter permease</fullName>
    </recommendedName>
</protein>
<evidence type="ECO:0000256" key="2">
    <source>
        <dbReference type="ARBA" id="ARBA00022475"/>
    </source>
</evidence>
<evidence type="ECO:0000256" key="5">
    <source>
        <dbReference type="ARBA" id="ARBA00023136"/>
    </source>
</evidence>
<evidence type="ECO:0008006" key="8">
    <source>
        <dbReference type="Google" id="ProtNLM"/>
    </source>
</evidence>
<feature type="transmembrane region" description="Helical" evidence="6">
    <location>
        <begin position="188"/>
        <end position="208"/>
    </location>
</feature>